<feature type="domain" description="Pyrroline-5-carboxylate reductase dimerisation" evidence="7">
    <location>
        <begin position="179"/>
        <end position="283"/>
    </location>
</feature>
<keyword evidence="2 4" id="KW-0521">NADP</keyword>
<keyword evidence="5" id="KW-0028">Amino-acid biosynthesis</keyword>
<feature type="domain" description="Pyrroline-5-carboxylate reductase catalytic N-terminal" evidence="6">
    <location>
        <begin position="10"/>
        <end position="93"/>
    </location>
</feature>
<dbReference type="InterPro" id="IPR028939">
    <property type="entry name" value="P5C_Rdtase_cat_N"/>
</dbReference>
<dbReference type="PANTHER" id="PTHR11645">
    <property type="entry name" value="PYRROLINE-5-CARBOXYLATE REDUCTASE"/>
    <property type="match status" value="1"/>
</dbReference>
<dbReference type="Gene3D" id="3.40.50.720">
    <property type="entry name" value="NAD(P)-binding Rossmann-like Domain"/>
    <property type="match status" value="1"/>
</dbReference>
<evidence type="ECO:0000313" key="9">
    <source>
        <dbReference type="Proteomes" id="UP000193560"/>
    </source>
</evidence>
<keyword evidence="5" id="KW-0641">Proline biosynthesis</keyword>
<gene>
    <name evidence="8" type="ORF">BCR42DRAFT_369397</name>
</gene>
<comment type="caution">
    <text evidence="8">The sequence shown here is derived from an EMBL/GenBank/DDBJ whole genome shotgun (WGS) entry which is preliminary data.</text>
</comment>
<dbReference type="GO" id="GO:0004735">
    <property type="term" value="F:pyrroline-5-carboxylate reductase activity"/>
    <property type="evidence" value="ECO:0007669"/>
    <property type="project" value="UniProtKB-EC"/>
</dbReference>
<sequence>MRAKELQSLTIAFVGGGNMAEAILGGLCQDTRYRLVFSEPSRDRRDYMKQRYPTVEGYSNNEQVLQILPHVIIFAVKPQIMKVVMLDLQSRLHDQQQQLGFIPLLISIAAGISTTSIRHWLNLGDKLPLIRLMPNTPALIGEGAVGCYAVPHGVTADHRLLTEALLGVVCKHISWIEKEHLIDAVTAVSGSGPAYYFLIMEAMQNAGVEAGLSSEEAKALTVQTCIGAAKMAMESEEDLVTLRHKVTSPKGTTEAAVKVLEIGNIRHILHSAISAAQIRSRELAEEFGKD</sequence>
<keyword evidence="3 5" id="KW-0560">Oxidoreductase</keyword>
<feature type="binding site" evidence="4">
    <location>
        <begin position="75"/>
        <end position="78"/>
    </location>
    <ligand>
        <name>NADP(+)</name>
        <dbReference type="ChEBI" id="CHEBI:58349"/>
    </ligand>
</feature>
<dbReference type="UniPathway" id="UPA00098">
    <property type="reaction ID" value="UER00361"/>
</dbReference>
<dbReference type="GO" id="GO:0055129">
    <property type="term" value="P:L-proline biosynthetic process"/>
    <property type="evidence" value="ECO:0007669"/>
    <property type="project" value="UniProtKB-UniPathway"/>
</dbReference>
<proteinExistence type="inferred from homology"/>
<dbReference type="STRING" id="90262.A0A1X2ISK1"/>
<evidence type="ECO:0000256" key="2">
    <source>
        <dbReference type="ARBA" id="ARBA00022857"/>
    </source>
</evidence>
<dbReference type="FunFam" id="1.10.3730.10:FF:000001">
    <property type="entry name" value="Pyrroline-5-carboxylate reductase"/>
    <property type="match status" value="1"/>
</dbReference>
<accession>A0A1X2ISK1</accession>
<dbReference type="Gene3D" id="1.10.3730.10">
    <property type="entry name" value="ProC C-terminal domain-like"/>
    <property type="match status" value="1"/>
</dbReference>
<dbReference type="Pfam" id="PF03807">
    <property type="entry name" value="F420_oxidored"/>
    <property type="match status" value="1"/>
</dbReference>
<dbReference type="Proteomes" id="UP000193560">
    <property type="component" value="Unassembled WGS sequence"/>
</dbReference>
<dbReference type="PANTHER" id="PTHR11645:SF0">
    <property type="entry name" value="PYRROLINE-5-CARBOXYLATE REDUCTASE 3"/>
    <property type="match status" value="1"/>
</dbReference>
<reference evidence="8 9" key="1">
    <citation type="submission" date="2016-07" db="EMBL/GenBank/DDBJ databases">
        <title>Pervasive Adenine N6-methylation of Active Genes in Fungi.</title>
        <authorList>
            <consortium name="DOE Joint Genome Institute"/>
            <person name="Mondo S.J."/>
            <person name="Dannebaum R.O."/>
            <person name="Kuo R.C."/>
            <person name="Labutti K."/>
            <person name="Haridas S."/>
            <person name="Kuo A."/>
            <person name="Salamov A."/>
            <person name="Ahrendt S.R."/>
            <person name="Lipzen A."/>
            <person name="Sullivan W."/>
            <person name="Andreopoulos W.B."/>
            <person name="Clum A."/>
            <person name="Lindquist E."/>
            <person name="Daum C."/>
            <person name="Ramamoorthy G.K."/>
            <person name="Gryganskyi A."/>
            <person name="Culley D."/>
            <person name="Magnuson J.K."/>
            <person name="James T.Y."/>
            <person name="O'Malley M.A."/>
            <person name="Stajich J.E."/>
            <person name="Spatafora J.W."/>
            <person name="Visel A."/>
            <person name="Grigoriev I.V."/>
        </authorList>
    </citation>
    <scope>NUCLEOTIDE SEQUENCE [LARGE SCALE GENOMIC DNA]</scope>
    <source>
        <strain evidence="8 9">NRRL 1336</strain>
    </source>
</reference>
<evidence type="ECO:0000256" key="5">
    <source>
        <dbReference type="RuleBase" id="RU003903"/>
    </source>
</evidence>
<dbReference type="InterPro" id="IPR008927">
    <property type="entry name" value="6-PGluconate_DH-like_C_sf"/>
</dbReference>
<name>A0A1X2ISK1_9FUNG</name>
<dbReference type="HAMAP" id="MF_01925">
    <property type="entry name" value="P5C_reductase"/>
    <property type="match status" value="1"/>
</dbReference>
<dbReference type="EMBL" id="MCGE01000005">
    <property type="protein sequence ID" value="ORZ21502.1"/>
    <property type="molecule type" value="Genomic_DNA"/>
</dbReference>
<dbReference type="InterPro" id="IPR000304">
    <property type="entry name" value="Pyrroline-COOH_reductase"/>
</dbReference>
<evidence type="ECO:0000256" key="3">
    <source>
        <dbReference type="ARBA" id="ARBA00023002"/>
    </source>
</evidence>
<comment type="pathway">
    <text evidence="5">Amino-acid biosynthesis; L-proline biosynthesis; L-proline from L-glutamate 5-semialdehyde: step 1/1.</text>
</comment>
<dbReference type="SUPFAM" id="SSF51735">
    <property type="entry name" value="NAD(P)-binding Rossmann-fold domains"/>
    <property type="match status" value="1"/>
</dbReference>
<dbReference type="OrthoDB" id="10263291at2759"/>
<evidence type="ECO:0000256" key="4">
    <source>
        <dbReference type="PIRSR" id="PIRSR000193-1"/>
    </source>
</evidence>
<organism evidence="8 9">
    <name type="scientific">Absidia repens</name>
    <dbReference type="NCBI Taxonomy" id="90262"/>
    <lineage>
        <taxon>Eukaryota</taxon>
        <taxon>Fungi</taxon>
        <taxon>Fungi incertae sedis</taxon>
        <taxon>Mucoromycota</taxon>
        <taxon>Mucoromycotina</taxon>
        <taxon>Mucoromycetes</taxon>
        <taxon>Mucorales</taxon>
        <taxon>Cunninghamellaceae</taxon>
        <taxon>Absidia</taxon>
    </lineage>
</organism>
<dbReference type="PROSITE" id="PS00521">
    <property type="entry name" value="P5CR"/>
    <property type="match status" value="1"/>
</dbReference>
<feature type="binding site" evidence="4">
    <location>
        <position position="61"/>
    </location>
    <ligand>
        <name>NADPH</name>
        <dbReference type="ChEBI" id="CHEBI:57783"/>
    </ligand>
</feature>
<comment type="similarity">
    <text evidence="1 5">Belongs to the pyrroline-5-carboxylate reductase family.</text>
</comment>
<comment type="catalytic activity">
    <reaction evidence="5">
        <text>L-proline + NADP(+) = (S)-1-pyrroline-5-carboxylate + NADPH + 2 H(+)</text>
        <dbReference type="Rhea" id="RHEA:14109"/>
        <dbReference type="ChEBI" id="CHEBI:15378"/>
        <dbReference type="ChEBI" id="CHEBI:17388"/>
        <dbReference type="ChEBI" id="CHEBI:57783"/>
        <dbReference type="ChEBI" id="CHEBI:58349"/>
        <dbReference type="ChEBI" id="CHEBI:60039"/>
        <dbReference type="EC" id="1.5.1.2"/>
    </reaction>
</comment>
<dbReference type="AlphaFoldDB" id="A0A1X2ISK1"/>
<evidence type="ECO:0000256" key="1">
    <source>
        <dbReference type="ARBA" id="ARBA00005525"/>
    </source>
</evidence>
<evidence type="ECO:0000313" key="8">
    <source>
        <dbReference type="EMBL" id="ORZ21502.1"/>
    </source>
</evidence>
<evidence type="ECO:0000259" key="7">
    <source>
        <dbReference type="Pfam" id="PF14748"/>
    </source>
</evidence>
<dbReference type="PIRSF" id="PIRSF000193">
    <property type="entry name" value="Pyrrol-5-carb_rd"/>
    <property type="match status" value="1"/>
</dbReference>
<evidence type="ECO:0000259" key="6">
    <source>
        <dbReference type="Pfam" id="PF03807"/>
    </source>
</evidence>
<dbReference type="Pfam" id="PF14748">
    <property type="entry name" value="P5CR_dimer"/>
    <property type="match status" value="1"/>
</dbReference>
<dbReference type="InterPro" id="IPR036291">
    <property type="entry name" value="NAD(P)-bd_dom_sf"/>
</dbReference>
<dbReference type="NCBIfam" id="TIGR00112">
    <property type="entry name" value="proC"/>
    <property type="match status" value="1"/>
</dbReference>
<protein>
    <recommendedName>
        <fullName evidence="5">Pyrroline-5-carboxylate reductase</fullName>
        <ecNumber evidence="5">1.5.1.2</ecNumber>
    </recommendedName>
</protein>
<dbReference type="InterPro" id="IPR029036">
    <property type="entry name" value="P5CR_dimer"/>
</dbReference>
<keyword evidence="9" id="KW-1185">Reference proteome</keyword>
<dbReference type="SUPFAM" id="SSF48179">
    <property type="entry name" value="6-phosphogluconate dehydrogenase C-terminal domain-like"/>
    <property type="match status" value="1"/>
</dbReference>
<dbReference type="EC" id="1.5.1.2" evidence="5"/>
<dbReference type="InterPro" id="IPR053790">
    <property type="entry name" value="P5CR-like_CS"/>
</dbReference>